<feature type="region of interest" description="Disordered" evidence="1">
    <location>
        <begin position="118"/>
        <end position="141"/>
    </location>
</feature>
<dbReference type="STRING" id="4081.A0A3Q7EXD3"/>
<name>A0A3Q7EXD3_SOLLC</name>
<proteinExistence type="predicted"/>
<dbReference type="InterPro" id="IPR038917">
    <property type="entry name" value="Malonyl_CoA_deC"/>
</dbReference>
<dbReference type="PANTHER" id="PTHR28641">
    <property type="match status" value="1"/>
</dbReference>
<feature type="compositionally biased region" description="Basic and acidic residues" evidence="1">
    <location>
        <begin position="119"/>
        <end position="132"/>
    </location>
</feature>
<protein>
    <submittedName>
        <fullName evidence="2">Uncharacterized protein</fullName>
    </submittedName>
</protein>
<dbReference type="Gramene" id="Solyc02g036310.3.1">
    <property type="protein sequence ID" value="Solyc02g036310.3.1"/>
    <property type="gene ID" value="Solyc02g036310.3"/>
</dbReference>
<dbReference type="Proteomes" id="UP000004994">
    <property type="component" value="Chromosome 2"/>
</dbReference>
<reference evidence="2" key="1">
    <citation type="journal article" date="2012" name="Nature">
        <title>The tomato genome sequence provides insights into fleshy fruit evolution.</title>
        <authorList>
            <consortium name="Tomato Genome Consortium"/>
        </authorList>
    </citation>
    <scope>NUCLEOTIDE SEQUENCE [LARGE SCALE GENOMIC DNA]</scope>
    <source>
        <strain evidence="2">cv. Heinz 1706</strain>
    </source>
</reference>
<dbReference type="PaxDb" id="4081-Solyc02g036310.2.1"/>
<dbReference type="Gene3D" id="1.20.140.90">
    <property type="entry name" value="Malonyl-CoA decarboxylase, oligemerization domain"/>
    <property type="match status" value="1"/>
</dbReference>
<accession>A0A3Q7EXD3</accession>
<dbReference type="AlphaFoldDB" id="A0A3Q7EXD3"/>
<dbReference type="PANTHER" id="PTHR28641:SF1">
    <property type="entry name" value="MALONYL-COA DECARBOXYLASE, MITOCHONDRIAL"/>
    <property type="match status" value="1"/>
</dbReference>
<sequence>MEQERSRHSYANQNATSFTYLLNKMQTSPLEGDKVSSHDASLLPEREFSQVRESMHSAMSTNKTEIVNVALDEFSEGYLLFSPENRYNMLLSLAKEYDLNWTQVRELMKQHLDLQLPNDKAEDSGHEEEDHYQLSTGLSGI</sequence>
<dbReference type="GO" id="GO:0006633">
    <property type="term" value="P:fatty acid biosynthetic process"/>
    <property type="evidence" value="ECO:0007669"/>
    <property type="project" value="InterPro"/>
</dbReference>
<dbReference type="InterPro" id="IPR038351">
    <property type="entry name" value="MCD_N_sf"/>
</dbReference>
<reference evidence="2" key="2">
    <citation type="submission" date="2019-01" db="UniProtKB">
        <authorList>
            <consortium name="EnsemblPlants"/>
        </authorList>
    </citation>
    <scope>IDENTIFICATION</scope>
    <source>
        <strain evidence="2">cv. Heinz 1706</strain>
    </source>
</reference>
<evidence type="ECO:0000256" key="1">
    <source>
        <dbReference type="SAM" id="MobiDB-lite"/>
    </source>
</evidence>
<organism evidence="2">
    <name type="scientific">Solanum lycopersicum</name>
    <name type="common">Tomato</name>
    <name type="synonym">Lycopersicon esculentum</name>
    <dbReference type="NCBI Taxonomy" id="4081"/>
    <lineage>
        <taxon>Eukaryota</taxon>
        <taxon>Viridiplantae</taxon>
        <taxon>Streptophyta</taxon>
        <taxon>Embryophyta</taxon>
        <taxon>Tracheophyta</taxon>
        <taxon>Spermatophyta</taxon>
        <taxon>Magnoliopsida</taxon>
        <taxon>eudicotyledons</taxon>
        <taxon>Gunneridae</taxon>
        <taxon>Pentapetalae</taxon>
        <taxon>asterids</taxon>
        <taxon>lamiids</taxon>
        <taxon>Solanales</taxon>
        <taxon>Solanaceae</taxon>
        <taxon>Solanoideae</taxon>
        <taxon>Solaneae</taxon>
        <taxon>Solanum</taxon>
        <taxon>Solanum subgen. Lycopersicon</taxon>
    </lineage>
</organism>
<dbReference type="InParanoid" id="A0A3Q7EXD3"/>
<evidence type="ECO:0000313" key="2">
    <source>
        <dbReference type="EnsemblPlants" id="Solyc02g036310.3.1"/>
    </source>
</evidence>
<dbReference type="EnsemblPlants" id="Solyc02g036310.3.1">
    <property type="protein sequence ID" value="Solyc02g036310.3.1"/>
    <property type="gene ID" value="Solyc02g036310.3"/>
</dbReference>
<keyword evidence="3" id="KW-1185">Reference proteome</keyword>
<dbReference type="GO" id="GO:0050080">
    <property type="term" value="F:malonyl-CoA decarboxylase activity"/>
    <property type="evidence" value="ECO:0007669"/>
    <property type="project" value="InterPro"/>
</dbReference>
<evidence type="ECO:0000313" key="3">
    <source>
        <dbReference type="Proteomes" id="UP000004994"/>
    </source>
</evidence>